<dbReference type="STRING" id="1036808.A0A0C2ZZ32"/>
<evidence type="ECO:0000313" key="2">
    <source>
        <dbReference type="Proteomes" id="UP000053989"/>
    </source>
</evidence>
<dbReference type="AlphaFoldDB" id="A0A0C2ZZ32"/>
<proteinExistence type="predicted"/>
<dbReference type="InParanoid" id="A0A0C2ZZ32"/>
<dbReference type="InterPro" id="IPR032675">
    <property type="entry name" value="LRR_dom_sf"/>
</dbReference>
<gene>
    <name evidence="1" type="ORF">SCLCIDRAFT_293366</name>
</gene>
<name>A0A0C2ZZ32_9AGAM</name>
<dbReference type="HOGENOM" id="CLU_023752_1_0_1"/>
<dbReference type="EMBL" id="KN822016">
    <property type="protein sequence ID" value="KIM66668.1"/>
    <property type="molecule type" value="Genomic_DNA"/>
</dbReference>
<reference evidence="2" key="2">
    <citation type="submission" date="2015-01" db="EMBL/GenBank/DDBJ databases">
        <title>Evolutionary Origins and Diversification of the Mycorrhizal Mutualists.</title>
        <authorList>
            <consortium name="DOE Joint Genome Institute"/>
            <consortium name="Mycorrhizal Genomics Consortium"/>
            <person name="Kohler A."/>
            <person name="Kuo A."/>
            <person name="Nagy L.G."/>
            <person name="Floudas D."/>
            <person name="Copeland A."/>
            <person name="Barry K.W."/>
            <person name="Cichocki N."/>
            <person name="Veneault-Fourrey C."/>
            <person name="LaButti K."/>
            <person name="Lindquist E.A."/>
            <person name="Lipzen A."/>
            <person name="Lundell T."/>
            <person name="Morin E."/>
            <person name="Murat C."/>
            <person name="Riley R."/>
            <person name="Ohm R."/>
            <person name="Sun H."/>
            <person name="Tunlid A."/>
            <person name="Henrissat B."/>
            <person name="Grigoriev I.V."/>
            <person name="Hibbett D.S."/>
            <person name="Martin F."/>
        </authorList>
    </citation>
    <scope>NUCLEOTIDE SEQUENCE [LARGE SCALE GENOMIC DNA]</scope>
    <source>
        <strain evidence="2">Foug A</strain>
    </source>
</reference>
<dbReference type="Gene3D" id="3.80.10.10">
    <property type="entry name" value="Ribonuclease Inhibitor"/>
    <property type="match status" value="1"/>
</dbReference>
<keyword evidence="2" id="KW-1185">Reference proteome</keyword>
<organism evidence="1 2">
    <name type="scientific">Scleroderma citrinum Foug A</name>
    <dbReference type="NCBI Taxonomy" id="1036808"/>
    <lineage>
        <taxon>Eukaryota</taxon>
        <taxon>Fungi</taxon>
        <taxon>Dikarya</taxon>
        <taxon>Basidiomycota</taxon>
        <taxon>Agaricomycotina</taxon>
        <taxon>Agaricomycetes</taxon>
        <taxon>Agaricomycetidae</taxon>
        <taxon>Boletales</taxon>
        <taxon>Sclerodermatineae</taxon>
        <taxon>Sclerodermataceae</taxon>
        <taxon>Scleroderma</taxon>
    </lineage>
</organism>
<evidence type="ECO:0000313" key="1">
    <source>
        <dbReference type="EMBL" id="KIM66668.1"/>
    </source>
</evidence>
<dbReference type="Proteomes" id="UP000053989">
    <property type="component" value="Unassembled WGS sequence"/>
</dbReference>
<accession>A0A0C2ZZ32</accession>
<protein>
    <submittedName>
        <fullName evidence="1">Uncharacterized protein</fullName>
    </submittedName>
</protein>
<dbReference type="OrthoDB" id="2269034at2759"/>
<reference evidence="1 2" key="1">
    <citation type="submission" date="2014-04" db="EMBL/GenBank/DDBJ databases">
        <authorList>
            <consortium name="DOE Joint Genome Institute"/>
            <person name="Kuo A."/>
            <person name="Kohler A."/>
            <person name="Nagy L.G."/>
            <person name="Floudas D."/>
            <person name="Copeland A."/>
            <person name="Barry K.W."/>
            <person name="Cichocki N."/>
            <person name="Veneault-Fourrey C."/>
            <person name="LaButti K."/>
            <person name="Lindquist E.A."/>
            <person name="Lipzen A."/>
            <person name="Lundell T."/>
            <person name="Morin E."/>
            <person name="Murat C."/>
            <person name="Sun H."/>
            <person name="Tunlid A."/>
            <person name="Henrissat B."/>
            <person name="Grigoriev I.V."/>
            <person name="Hibbett D.S."/>
            <person name="Martin F."/>
            <person name="Nordberg H.P."/>
            <person name="Cantor M.N."/>
            <person name="Hua S.X."/>
        </authorList>
    </citation>
    <scope>NUCLEOTIDE SEQUENCE [LARGE SCALE GENOMIC DNA]</scope>
    <source>
        <strain evidence="1 2">Foug A</strain>
    </source>
</reference>
<sequence length="490" mass="55575">MDKTTQLRAELYRLKEREAALLHELDMIRAAAARVQGTLDELMHTSKGALVHKLPNETLVAILEHATTFHCTTCVDPCWKWLSVCRRWKSVITHTSSLWAHMSITPRWTQAMVKRHLVHSRDMPLTITIRPLPMRERWFGITGARRHLLLLVAPLAGHAGRWRSLDIRGFPPSTLQCMLDQFDCVSLSRVERIHIESDKYESGVIPWPSWITPEACPRLTHLHLSAFHIPDVVPAFDLDSLALITDNTQWSPSVPSLPFALHDVLLSSTRLASLTLYGTGRSFRDLSLAPDSIPLPHLRTLSLYPRDVDMPGLEHVLMALVAPELRHLNYVPRWPTETLTPDMFHRPDAPRFPRVTHLRIRNAISGRHDMPAFASALPMVQHAALGGAEVAAFLAGPRPRPVDHWPRLESLAVIEPEISIMENVFRWLTDRGAKKPLRVSLEQVANSSEFAEYHERLMRYAIVELHDVGIKIGKAVFPVSPSLRAVRIRV</sequence>